<evidence type="ECO:0000313" key="1">
    <source>
        <dbReference type="EMBL" id="KAG6428315.1"/>
    </source>
</evidence>
<dbReference type="EMBL" id="PNBA02000004">
    <property type="protein sequence ID" value="KAG6428317.1"/>
    <property type="molecule type" value="Genomic_DNA"/>
</dbReference>
<dbReference type="STRING" id="180675.A0A4D9BHW9"/>
<reference evidence="2" key="1">
    <citation type="submission" date="2018-01" db="EMBL/GenBank/DDBJ databases">
        <authorList>
            <person name="Mao J.F."/>
        </authorList>
    </citation>
    <scope>NUCLEOTIDE SEQUENCE</scope>
    <source>
        <strain evidence="2">Huo1</strain>
        <tissue evidence="2">Leaf</tissue>
    </source>
</reference>
<dbReference type="PANTHER" id="PTHR15140:SF33">
    <property type="entry name" value="LATE BLIGHT RESISTANCE PROTEIN HOMOLOG R1A-3 ISOFORM X1"/>
    <property type="match status" value="1"/>
</dbReference>
<protein>
    <recommendedName>
        <fullName evidence="4">Disease resistance protein RPM1</fullName>
    </recommendedName>
</protein>
<name>A0A4D9BHW9_SALSN</name>
<reference evidence="2" key="2">
    <citation type="submission" date="2020-08" db="EMBL/GenBank/DDBJ databases">
        <title>Plant Genome Project.</title>
        <authorList>
            <person name="Zhang R.-G."/>
        </authorList>
    </citation>
    <scope>NUCLEOTIDE SEQUENCE</scope>
    <source>
        <strain evidence="2">Huo1</strain>
        <tissue evidence="2">Leaf</tissue>
    </source>
</reference>
<keyword evidence="3" id="KW-1185">Reference proteome</keyword>
<dbReference type="PANTHER" id="PTHR15140">
    <property type="entry name" value="TUBULIN-SPECIFIC CHAPERONE E"/>
    <property type="match status" value="1"/>
</dbReference>
<dbReference type="Gene3D" id="1.20.5.4130">
    <property type="match status" value="1"/>
</dbReference>
<proteinExistence type="predicted"/>
<organism evidence="2">
    <name type="scientific">Salvia splendens</name>
    <name type="common">Scarlet sage</name>
    <dbReference type="NCBI Taxonomy" id="180675"/>
    <lineage>
        <taxon>Eukaryota</taxon>
        <taxon>Viridiplantae</taxon>
        <taxon>Streptophyta</taxon>
        <taxon>Embryophyta</taxon>
        <taxon>Tracheophyta</taxon>
        <taxon>Spermatophyta</taxon>
        <taxon>Magnoliopsida</taxon>
        <taxon>eudicotyledons</taxon>
        <taxon>Gunneridae</taxon>
        <taxon>Pentapetalae</taxon>
        <taxon>asterids</taxon>
        <taxon>lamiids</taxon>
        <taxon>Lamiales</taxon>
        <taxon>Lamiaceae</taxon>
        <taxon>Nepetoideae</taxon>
        <taxon>Mentheae</taxon>
        <taxon>Salviinae</taxon>
        <taxon>Salvia</taxon>
        <taxon>Salvia subgen. Calosphace</taxon>
        <taxon>core Calosphace</taxon>
    </lineage>
</organism>
<dbReference type="SUPFAM" id="SSF52058">
    <property type="entry name" value="L domain-like"/>
    <property type="match status" value="1"/>
</dbReference>
<evidence type="ECO:0008006" key="4">
    <source>
        <dbReference type="Google" id="ProtNLM"/>
    </source>
</evidence>
<evidence type="ECO:0000313" key="3">
    <source>
        <dbReference type="Proteomes" id="UP000298416"/>
    </source>
</evidence>
<dbReference type="EMBL" id="PNBA02000004">
    <property type="protein sequence ID" value="KAG6428315.1"/>
    <property type="molecule type" value="Genomic_DNA"/>
</dbReference>
<evidence type="ECO:0000313" key="2">
    <source>
        <dbReference type="EMBL" id="KAG6428317.1"/>
    </source>
</evidence>
<dbReference type="Gene3D" id="3.80.10.10">
    <property type="entry name" value="Ribonuclease Inhibitor"/>
    <property type="match status" value="1"/>
</dbReference>
<dbReference type="Proteomes" id="UP000298416">
    <property type="component" value="Unassembled WGS sequence"/>
</dbReference>
<comment type="caution">
    <text evidence="2">The sequence shown here is derived from an EMBL/GenBank/DDBJ whole genome shotgun (WGS) entry which is preliminary data.</text>
</comment>
<sequence length="433" mass="50035">MAYNLQPLITILQQILHPQQSLWIVDRNKPRLQSRLQKAESLLHILEKPSLTNILPSNLESRIRDVCYKAEDIIESHMVHQKLSNPGSLSLTFSTPDLQQVTQELDLAMELVVKLMEGRNTMLSGASFSHGEVQQASQQLESVNLVEVEEKKIPVGAPLSTSKNDLVGVDADLLQLKDLRVLDVMGMLLEEFPKEILQLVNLRYLAINCPLGLPYGISRLYNVQTLICAHFMRNVPYELWGMYELIHVKLTTVFKIRKMKFNLKKLQTLFTVWVTRNLISSGFFKAIRNIIKLGIHYEDSPNIQVDLSHLRKLEILHCQSELYKDDVYLKERKMQEEWEVIEGDEFRSLMFLQLESSNLVHWKADETNFPKLRMMYVSSCYKLEEIPSAIGDIPTLQEIYIDECGASIVASAQQVLKVQQEEYDNFDLKLYIR</sequence>
<gene>
    <name evidence="1" type="ORF">SASPL_112566</name>
    <name evidence="2" type="ORF">SASPL_112568</name>
</gene>
<accession>A0A4D9BHW9</accession>
<dbReference type="InterPro" id="IPR032675">
    <property type="entry name" value="LRR_dom_sf"/>
</dbReference>
<dbReference type="AlphaFoldDB" id="A0A4D9BHW9"/>